<dbReference type="Proteomes" id="UP000887580">
    <property type="component" value="Unplaced"/>
</dbReference>
<accession>A0AC35F064</accession>
<evidence type="ECO:0000313" key="2">
    <source>
        <dbReference type="WBParaSite" id="PS1159_v2.g12423.t1"/>
    </source>
</evidence>
<dbReference type="WBParaSite" id="PS1159_v2.g12423.t1">
    <property type="protein sequence ID" value="PS1159_v2.g12423.t1"/>
    <property type="gene ID" value="PS1159_v2.g12423"/>
</dbReference>
<name>A0AC35F064_9BILA</name>
<proteinExistence type="predicted"/>
<sequence length="706" mass="82056">MSWWAHKYDDKVQRSFFEYAISDRSCCGGCQKIIPLKSLRVKCEYGSRFYHFDCFFKYETTTKCNKNEIMIAAKRIEPQSIRIGAIYKFYKHENAKHLVMFNQYPFVSLEIFDKNLDQIVSIMEPEDIDRIRYHVALAQEGITPYYVPKIENDLPFDPCPYCLPSDEKKRDKDSSKFRLKYDKKFYHPKCLSKSGLVNIDAKEIDGYDKLDDDCKKLLDDLFEIDNDDILSVAQDSYIQERNINKKDLRIRCGHLSYHPRCFEELHKVNIDGRDIKNYDKMNERDKMILDSCFIKSDDFDIPFVENAKRDDYCKECTVEETPSKFPYPYTLKKGQIQIRFKGDIYHPICLQRSGIINIQAKNMKNYEKLSEKAKQGLDNIFKETKKQKIDNDQSSFVVEESSINKKKDGASTNKNSESIKITNTKRRCSSVEESSDDEPPASKKSKLNKYAVSGTLEVLNDSVFADEKLSINSKSKLNKSTVNISEDEHSTSKIDGAFIDEESENNNKKLKQKKKKNSSNENISNHQNSESGDKIEKESNATVFNFHKPSNSVLEKICTKLNIEYCKKVEKLWKKIIFNQIDIETMPSNIETGKFETENFYGILSKLFTGKSTQNVQIQETIVGAFRQKLVDSGEISSKKFSKLYLNNTAMTDEQFQFVARFLHCRILVFHEEEIKKFGRWNATSSDRITLVLSFSDGKYSIVLNF</sequence>
<evidence type="ECO:0000313" key="1">
    <source>
        <dbReference type="Proteomes" id="UP000887580"/>
    </source>
</evidence>
<protein>
    <submittedName>
        <fullName evidence="2">Uncharacterized protein</fullName>
    </submittedName>
</protein>
<organism evidence="1 2">
    <name type="scientific">Panagrolaimus sp. PS1159</name>
    <dbReference type="NCBI Taxonomy" id="55785"/>
    <lineage>
        <taxon>Eukaryota</taxon>
        <taxon>Metazoa</taxon>
        <taxon>Ecdysozoa</taxon>
        <taxon>Nematoda</taxon>
        <taxon>Chromadorea</taxon>
        <taxon>Rhabditida</taxon>
        <taxon>Tylenchina</taxon>
        <taxon>Panagrolaimomorpha</taxon>
        <taxon>Panagrolaimoidea</taxon>
        <taxon>Panagrolaimidae</taxon>
        <taxon>Panagrolaimus</taxon>
    </lineage>
</organism>
<reference evidence="2" key="1">
    <citation type="submission" date="2022-11" db="UniProtKB">
        <authorList>
            <consortium name="WormBaseParasite"/>
        </authorList>
    </citation>
    <scope>IDENTIFICATION</scope>
</reference>